<protein>
    <submittedName>
        <fullName evidence="1">Uncharacterized protein</fullName>
    </submittedName>
</protein>
<organism evidence="1 2">
    <name type="scientific">Nitrolancea hollandica Lb</name>
    <dbReference type="NCBI Taxonomy" id="1129897"/>
    <lineage>
        <taxon>Bacteria</taxon>
        <taxon>Pseudomonadati</taxon>
        <taxon>Thermomicrobiota</taxon>
        <taxon>Thermomicrobia</taxon>
        <taxon>Sphaerobacterales</taxon>
        <taxon>Sphaerobacterineae</taxon>
        <taxon>Sphaerobacteraceae</taxon>
        <taxon>Nitrolancea</taxon>
    </lineage>
</organism>
<evidence type="ECO:0000313" key="2">
    <source>
        <dbReference type="Proteomes" id="UP000004221"/>
    </source>
</evidence>
<keyword evidence="2" id="KW-1185">Reference proteome</keyword>
<dbReference type="Proteomes" id="UP000004221">
    <property type="component" value="Unassembled WGS sequence"/>
</dbReference>
<evidence type="ECO:0000313" key="1">
    <source>
        <dbReference type="EMBL" id="CCF83598.1"/>
    </source>
</evidence>
<dbReference type="AlphaFoldDB" id="I4EFY6"/>
<dbReference type="RefSeq" id="WP_008477038.1">
    <property type="nucleotide sequence ID" value="NZ_CAGS01000169.1"/>
</dbReference>
<sequence>MTLRRRLDALERSLGRRDDLFSQHAHVLSSLSDDGLSRLIDAGLACMNGQGTPEHVTLWQQHRQATAGMASPFDAWSVEELDGEIRRLTTGWEERAPWPA</sequence>
<gene>
    <name evidence="1" type="ORF">NITHO_2500005</name>
</gene>
<comment type="caution">
    <text evidence="1">The sequence shown here is derived from an EMBL/GenBank/DDBJ whole genome shotgun (WGS) entry which is preliminary data.</text>
</comment>
<name>I4EFY6_9BACT</name>
<proteinExistence type="predicted"/>
<accession>I4EFY6</accession>
<reference evidence="1 2" key="1">
    <citation type="journal article" date="2012" name="ISME J.">
        <title>Nitrification expanded: discovery, physiology and genomics of a nitrite-oxidizing bacterium from the phylum Chloroflexi.</title>
        <authorList>
            <person name="Sorokin D.Y."/>
            <person name="Lucker S."/>
            <person name="Vejmelkova D."/>
            <person name="Kostrikina N.A."/>
            <person name="Kleerebezem R."/>
            <person name="Rijpstra W.I."/>
            <person name="Damste J.S."/>
            <person name="Le Paslier D."/>
            <person name="Muyzer G."/>
            <person name="Wagner M."/>
            <person name="van Loosdrecht M.C."/>
            <person name="Daims H."/>
        </authorList>
    </citation>
    <scope>NUCLEOTIDE SEQUENCE [LARGE SCALE GENOMIC DNA]</scope>
    <source>
        <strain evidence="2">none</strain>
    </source>
</reference>
<dbReference type="EMBL" id="CAGS01000169">
    <property type="protein sequence ID" value="CCF83598.1"/>
    <property type="molecule type" value="Genomic_DNA"/>
</dbReference>